<protein>
    <submittedName>
        <fullName evidence="1">3-methyladenine DNA glycosylase</fullName>
    </submittedName>
</protein>
<name>A0A4R5D856_9ACTN</name>
<evidence type="ECO:0000313" key="1">
    <source>
        <dbReference type="EMBL" id="TDE09729.1"/>
    </source>
</evidence>
<organism evidence="1 2">
    <name type="scientific">Jiangella asiatica</name>
    <dbReference type="NCBI Taxonomy" id="2530372"/>
    <lineage>
        <taxon>Bacteria</taxon>
        <taxon>Bacillati</taxon>
        <taxon>Actinomycetota</taxon>
        <taxon>Actinomycetes</taxon>
        <taxon>Jiangellales</taxon>
        <taxon>Jiangellaceae</taxon>
        <taxon>Jiangella</taxon>
    </lineage>
</organism>
<evidence type="ECO:0000313" key="2">
    <source>
        <dbReference type="Proteomes" id="UP000294739"/>
    </source>
</evidence>
<gene>
    <name evidence="1" type="ORF">E1269_13590</name>
</gene>
<dbReference type="AlphaFoldDB" id="A0A4R5D856"/>
<dbReference type="OrthoDB" id="9790578at2"/>
<reference evidence="1 2" key="1">
    <citation type="submission" date="2019-03" db="EMBL/GenBank/DDBJ databases">
        <title>Draft genome sequences of novel Actinobacteria.</title>
        <authorList>
            <person name="Sahin N."/>
            <person name="Ay H."/>
            <person name="Saygin H."/>
        </authorList>
    </citation>
    <scope>NUCLEOTIDE SEQUENCE [LARGE SCALE GENOMIC DNA]</scope>
    <source>
        <strain evidence="1 2">5K138</strain>
    </source>
</reference>
<keyword evidence="2" id="KW-1185">Reference proteome</keyword>
<comment type="caution">
    <text evidence="1">The sequence shown here is derived from an EMBL/GenBank/DDBJ whole genome shotgun (WGS) entry which is preliminary data.</text>
</comment>
<dbReference type="InParanoid" id="A0A4R5D856"/>
<accession>A0A4R5D856</accession>
<dbReference type="Proteomes" id="UP000294739">
    <property type="component" value="Unassembled WGS sequence"/>
</dbReference>
<sequence>MLAEEEWKARAAAHQARVDALVGAHLERRRAGRGHPVHDFLFTYYSHKPSHLRRWHPGVGVTLQGAAPHKDWSGYVEGPDGVRVGPRLVRRRRGTVEWVRELLAATAARPAHTGCFGLHEWAMVYRTRPGDVRHEAYQLRLGHAGTDAVVEAHQLRCSHFDAFRFFTADARPRNALTPTRELQPALEQPGCLHANMDLYRHAYKLTPLVPSELVADAFELAARIRELDMRASPYDLSGLGYEPVRIETTEGKRQYVERQRAFAAEAARLRDRLLTVIDGELLHP</sequence>
<proteinExistence type="predicted"/>
<dbReference type="EMBL" id="SMKZ01000017">
    <property type="protein sequence ID" value="TDE09729.1"/>
    <property type="molecule type" value="Genomic_DNA"/>
</dbReference>